<organism evidence="2">
    <name type="scientific">Thermorudis peleae</name>
    <dbReference type="NCBI Taxonomy" id="1382356"/>
    <lineage>
        <taxon>Bacteria</taxon>
        <taxon>Pseudomonadati</taxon>
        <taxon>Thermomicrobiota</taxon>
        <taxon>Thermomicrobia</taxon>
        <taxon>Thermomicrobia incertae sedis</taxon>
        <taxon>Thermorudis</taxon>
    </lineage>
</organism>
<dbReference type="AlphaFoldDB" id="A0A831TF36"/>
<gene>
    <name evidence="2" type="ORF">ENP34_07055</name>
</gene>
<accession>A0A831TF36</accession>
<reference evidence="2" key="1">
    <citation type="journal article" date="2020" name="mSystems">
        <title>Genome- and Community-Level Interaction Insights into Carbon Utilization and Element Cycling Functions of Hydrothermarchaeota in Hydrothermal Sediment.</title>
        <authorList>
            <person name="Zhou Z."/>
            <person name="Liu Y."/>
            <person name="Xu W."/>
            <person name="Pan J."/>
            <person name="Luo Z.H."/>
            <person name="Li M."/>
        </authorList>
    </citation>
    <scope>NUCLEOTIDE SEQUENCE [LARGE SCALE GENOMIC DNA]</scope>
    <source>
        <strain evidence="2">SpSt-210</strain>
    </source>
</reference>
<dbReference type="InterPro" id="IPR011008">
    <property type="entry name" value="Dimeric_a/b-barrel"/>
</dbReference>
<evidence type="ECO:0000313" key="2">
    <source>
        <dbReference type="EMBL" id="HEG91186.1"/>
    </source>
</evidence>
<evidence type="ECO:0000259" key="1">
    <source>
        <dbReference type="Pfam" id="PF02426"/>
    </source>
</evidence>
<dbReference type="SUPFAM" id="SSF54909">
    <property type="entry name" value="Dimeric alpha+beta barrel"/>
    <property type="match status" value="1"/>
</dbReference>
<proteinExistence type="predicted"/>
<name>A0A831TF36_9BACT</name>
<protein>
    <submittedName>
        <fullName evidence="2">MIase like protein</fullName>
    </submittedName>
</protein>
<dbReference type="Gene3D" id="3.30.70.1060">
    <property type="entry name" value="Dimeric alpha+beta barrel"/>
    <property type="match status" value="1"/>
</dbReference>
<dbReference type="EMBL" id="DSIY01000168">
    <property type="protein sequence ID" value="HEG91186.1"/>
    <property type="molecule type" value="Genomic_DNA"/>
</dbReference>
<feature type="domain" description="Muconolactone isomerase" evidence="1">
    <location>
        <begin position="3"/>
        <end position="82"/>
    </location>
</feature>
<comment type="caution">
    <text evidence="2">The sequence shown here is derived from an EMBL/GenBank/DDBJ whole genome shotgun (WGS) entry which is preliminary data.</text>
</comment>
<sequence>MALFFVRATATPPADMPARTLYEIWDREAQAALKAMEAGVIKGLWKVAGQRVVIGILDLPDGDAIDQAIAGLPIMQEMGPSVPWEVLPVRPYENFAADLRKAVSGS</sequence>
<dbReference type="Pfam" id="PF02426">
    <property type="entry name" value="MIase"/>
    <property type="match status" value="1"/>
</dbReference>
<dbReference type="InterPro" id="IPR026029">
    <property type="entry name" value="MLI_dom"/>
</dbReference>